<gene>
    <name evidence="1" type="ORF">BLS_007495</name>
</gene>
<name>A0A8H3U9P1_VENIN</name>
<protein>
    <submittedName>
        <fullName evidence="1">Uncharacterized protein</fullName>
    </submittedName>
</protein>
<organism evidence="1 2">
    <name type="scientific">Venturia inaequalis</name>
    <name type="common">Apple scab fungus</name>
    <dbReference type="NCBI Taxonomy" id="5025"/>
    <lineage>
        <taxon>Eukaryota</taxon>
        <taxon>Fungi</taxon>
        <taxon>Dikarya</taxon>
        <taxon>Ascomycota</taxon>
        <taxon>Pezizomycotina</taxon>
        <taxon>Dothideomycetes</taxon>
        <taxon>Pleosporomycetidae</taxon>
        <taxon>Venturiales</taxon>
        <taxon>Venturiaceae</taxon>
        <taxon>Venturia</taxon>
    </lineage>
</organism>
<dbReference type="Proteomes" id="UP000433883">
    <property type="component" value="Unassembled WGS sequence"/>
</dbReference>
<accession>A0A8H3U9P1</accession>
<evidence type="ECO:0000313" key="2">
    <source>
        <dbReference type="Proteomes" id="UP000433883"/>
    </source>
</evidence>
<evidence type="ECO:0000313" key="1">
    <source>
        <dbReference type="EMBL" id="KAE9965632.1"/>
    </source>
</evidence>
<reference evidence="1 2" key="1">
    <citation type="submission" date="2019-11" db="EMBL/GenBank/DDBJ databases">
        <title>Venturia inaequalis Genome Resource.</title>
        <authorList>
            <person name="Lichtner F.J."/>
        </authorList>
    </citation>
    <scope>NUCLEOTIDE SEQUENCE [LARGE SCALE GENOMIC DNA]</scope>
    <source>
        <strain evidence="1">Bline_iso_100314</strain>
    </source>
</reference>
<proteinExistence type="predicted"/>
<dbReference type="AlphaFoldDB" id="A0A8H3U9P1"/>
<sequence length="126" mass="14316">MIRITKGLRRAETRVRRGIWRAAGGIVRTKLSRARPPKTELRITVRFLFDEPPFSFGLAEAAVAEGVVVVEDNTVLELELELNDEEVWLASVELDDVNDEEVELEVDKVEEEVVLLDEIEEVKDGE</sequence>
<dbReference type="EMBL" id="WNWQ01000591">
    <property type="protein sequence ID" value="KAE9965632.1"/>
    <property type="molecule type" value="Genomic_DNA"/>
</dbReference>
<comment type="caution">
    <text evidence="1">The sequence shown here is derived from an EMBL/GenBank/DDBJ whole genome shotgun (WGS) entry which is preliminary data.</text>
</comment>